<evidence type="ECO:0000313" key="3">
    <source>
        <dbReference type="Proteomes" id="UP001232156"/>
    </source>
</evidence>
<dbReference type="EMBL" id="JAUZQE010000031">
    <property type="protein sequence ID" value="MDR4126636.1"/>
    <property type="molecule type" value="Genomic_DNA"/>
</dbReference>
<dbReference type="SUPFAM" id="SSF48452">
    <property type="entry name" value="TPR-like"/>
    <property type="match status" value="1"/>
</dbReference>
<keyword evidence="3" id="KW-1185">Reference proteome</keyword>
<protein>
    <submittedName>
        <fullName evidence="2">Tetratricopeptide repeat protein</fullName>
    </submittedName>
</protein>
<dbReference type="Proteomes" id="UP001232156">
    <property type="component" value="Unassembled WGS sequence"/>
</dbReference>
<dbReference type="RefSeq" id="WP_347287356.1">
    <property type="nucleotide sequence ID" value="NZ_JAUZQE010000031.1"/>
</dbReference>
<comment type="caution">
    <text evidence="2">The sequence shown here is derived from an EMBL/GenBank/DDBJ whole genome shotgun (WGS) entry which is preliminary data.</text>
</comment>
<evidence type="ECO:0000259" key="1">
    <source>
        <dbReference type="Pfam" id="PF13191"/>
    </source>
</evidence>
<reference evidence="2 3" key="1">
    <citation type="submission" date="2023-08" db="EMBL/GenBank/DDBJ databases">
        <title>Alcaligenaceae gen. nov., a novel taxon isolated from the sludge of Yixing Pesticide Factory.</title>
        <authorList>
            <person name="Ruan L."/>
        </authorList>
    </citation>
    <scope>NUCLEOTIDE SEQUENCE [LARGE SCALE GENOMIC DNA]</scope>
    <source>
        <strain evidence="2 3">LG-2</strain>
    </source>
</reference>
<dbReference type="InterPro" id="IPR041664">
    <property type="entry name" value="AAA_16"/>
</dbReference>
<dbReference type="Gene3D" id="1.25.40.10">
    <property type="entry name" value="Tetratricopeptide repeat domain"/>
    <property type="match status" value="1"/>
</dbReference>
<evidence type="ECO:0000313" key="2">
    <source>
        <dbReference type="EMBL" id="MDR4126636.1"/>
    </source>
</evidence>
<gene>
    <name evidence="2" type="ORF">Q8947_11660</name>
</gene>
<sequence>MVQHAPFFGRQSEFNVLLAVYEATVAKNAEGEFTGPRAIAFVGESGYGATRVVQQLYYTLSRDARWNGNGYWPPVFGSNEVSVAPAMGDTAPQSLPQFLWIAARSTEHAGERVPGESALPSIEQQLHLHRQICTANTNVLQDARRHLQEKVRKDGVSDVIIEGLGGLFALTGLPPIPKIADALVGAVQFLMRRAKAPKTADAAARTYASEQGKQLLNGMKELTRNGAIPLVFWLDRSHWVDAASLAFIEAFWERAERERWPVLFVFTHWEVEWNQRSQPGSLDGIPGMQAHVGESRFVTRRLGTVPDADLAAYVRYTLPGLTNEQVALLVEVAGGNFATMVENVGDLLDDDAYFVDRDVRGPLSGPAMQAVREFETKRAARVRQRFQKLDAHCKDLLSWSAQLGPRFLGRHLVQFAQTRATFQADAKRAIDQCVNPLVVLNRLSRDLHEFRDSAYFHEARNRLAVLEEDVREIQVFFSTALREWADLCFDPIRVRAALHEEQEGEDGAEMIDAGALDRAMLFAPSYELSDEDVARLSPAAAQTYRAKCDARLAWSERAVLAQSVLATLRLCPDADYQQPAQRATLRAYVAAMNIFSEQRDWVHGRKCAQAFAPIDWATVAPHVVSMQERANLMSLCSWADAPDGVAALLPGLLAHYSQLVEGRIEPSTIYEASPSLRLLTLKQMLEQQARAARDRQDMREALAAMRQAVDVAEFLEYDKRAGIEQVQQLWPQDQNASRIIDVDDAMSGVRFELADAQYELARTLQSLALMQRDAGNHEEAMALLERSISLLEPLAADSSTFRAKDDARRDLARYKSRLGQVAAESGDLERAREQLQGSLAWFEQMHSDTESPDVDLLVGFGEVLCCIGWVEAGAGEIDTGLAYLERALKMARAGAQMHSGPRYWHAVYDVLQFYLSYMSPDEYPQKWCEVATRHMSEARRLNAQFETNEFTHYAETLQRVLAELDARGLSSCGA</sequence>
<accession>A0ABU1D8F7</accession>
<organism evidence="2 3">
    <name type="scientific">Yanghanlia caeni</name>
    <dbReference type="NCBI Taxonomy" id="3064283"/>
    <lineage>
        <taxon>Bacteria</taxon>
        <taxon>Pseudomonadati</taxon>
        <taxon>Pseudomonadota</taxon>
        <taxon>Betaproteobacteria</taxon>
        <taxon>Burkholderiales</taxon>
        <taxon>Alcaligenaceae</taxon>
        <taxon>Yanghanlia</taxon>
    </lineage>
</organism>
<dbReference type="InterPro" id="IPR011990">
    <property type="entry name" value="TPR-like_helical_dom_sf"/>
</dbReference>
<dbReference type="Pfam" id="PF13191">
    <property type="entry name" value="AAA_16"/>
    <property type="match status" value="1"/>
</dbReference>
<proteinExistence type="predicted"/>
<feature type="domain" description="Orc1-like AAA ATPase" evidence="1">
    <location>
        <begin position="6"/>
        <end position="265"/>
    </location>
</feature>
<name>A0ABU1D8F7_9BURK</name>